<reference evidence="1" key="1">
    <citation type="submission" date="2021-02" db="EMBL/GenBank/DDBJ databases">
        <authorList>
            <person name="Nowell W R."/>
        </authorList>
    </citation>
    <scope>NUCLEOTIDE SEQUENCE</scope>
    <source>
        <strain evidence="1">Ploen Becks lab</strain>
    </source>
</reference>
<dbReference type="OrthoDB" id="6265733at2759"/>
<accession>A0A813ZJB9</accession>
<evidence type="ECO:0000313" key="1">
    <source>
        <dbReference type="EMBL" id="CAF0899692.1"/>
    </source>
</evidence>
<dbReference type="PANTHER" id="PTHR47027">
    <property type="entry name" value="REVERSE TRANSCRIPTASE DOMAIN-CONTAINING PROTEIN"/>
    <property type="match status" value="1"/>
</dbReference>
<name>A0A813ZJB9_9BILA</name>
<keyword evidence="2" id="KW-1185">Reference proteome</keyword>
<proteinExistence type="predicted"/>
<dbReference type="AlphaFoldDB" id="A0A813ZJB9"/>
<organism evidence="1 2">
    <name type="scientific">Brachionus calyciflorus</name>
    <dbReference type="NCBI Taxonomy" id="104777"/>
    <lineage>
        <taxon>Eukaryota</taxon>
        <taxon>Metazoa</taxon>
        <taxon>Spiralia</taxon>
        <taxon>Gnathifera</taxon>
        <taxon>Rotifera</taxon>
        <taxon>Eurotatoria</taxon>
        <taxon>Monogononta</taxon>
        <taxon>Pseudotrocha</taxon>
        <taxon>Ploima</taxon>
        <taxon>Brachionidae</taxon>
        <taxon>Brachionus</taxon>
    </lineage>
</organism>
<comment type="caution">
    <text evidence="1">The sequence shown here is derived from an EMBL/GenBank/DDBJ whole genome shotgun (WGS) entry which is preliminary data.</text>
</comment>
<gene>
    <name evidence="1" type="ORF">OXX778_LOCUS11334</name>
</gene>
<dbReference type="EMBL" id="CAJNOC010001905">
    <property type="protein sequence ID" value="CAF0899692.1"/>
    <property type="molecule type" value="Genomic_DNA"/>
</dbReference>
<evidence type="ECO:0000313" key="2">
    <source>
        <dbReference type="Proteomes" id="UP000663879"/>
    </source>
</evidence>
<protein>
    <submittedName>
        <fullName evidence="1">Uncharacterized protein</fullName>
    </submittedName>
</protein>
<sequence length="156" mass="18216">MQNAGKRTAKDLYEFSLNTDNIILRSRKFFFVLDVTKQAEGSFGYLTHKGKQQHLTRKLRNSLTQIERKLSDLDFADDNALLENDPKKSQEQSNSYSENAKKLRLLINAEKTVQMVFNIENSDPLVHDGHQISKVEDFKYLRSYIRSSEKDIKMRI</sequence>
<dbReference type="Proteomes" id="UP000663879">
    <property type="component" value="Unassembled WGS sequence"/>
</dbReference>
<dbReference type="PANTHER" id="PTHR47027:SF20">
    <property type="entry name" value="REVERSE TRANSCRIPTASE-LIKE PROTEIN WITH RNA-DIRECTED DNA POLYMERASE DOMAIN"/>
    <property type="match status" value="1"/>
</dbReference>